<evidence type="ECO:0000313" key="1">
    <source>
        <dbReference type="EMBL" id="QZE57233.1"/>
    </source>
</evidence>
<keyword evidence="2" id="KW-1185">Reference proteome</keyword>
<dbReference type="Proteomes" id="UP000827973">
    <property type="component" value="Segment"/>
</dbReference>
<protein>
    <submittedName>
        <fullName evidence="1">Uncharacterized protein</fullName>
    </submittedName>
</protein>
<evidence type="ECO:0000313" key="2">
    <source>
        <dbReference type="Proteomes" id="UP000827973"/>
    </source>
</evidence>
<sequence length="97" mass="10920">MISDITEGHIYKSPGNNPYQVDSIAAHGQHQELQMIVYTNLSDTSGFPIGKKLVLERHVFCNLFSEYNSGEYHEHNNAVSTSADERPKSWLLSLLAK</sequence>
<gene>
    <name evidence="1" type="ORF">pEaSNUABM1_00024</name>
</gene>
<reference evidence="1 2" key="1">
    <citation type="submission" date="2021-06" db="EMBL/GenBank/DDBJ databases">
        <title>Complete genome sequence of Erwinia phage pEa_SNUABM_1.</title>
        <authorList>
            <person name="Kim S.G."/>
            <person name="Park S.C."/>
        </authorList>
    </citation>
    <scope>NUCLEOTIDE SEQUENCE [LARGE SCALE GENOMIC DNA]</scope>
</reference>
<accession>A0AAE7XN29</accession>
<organism evidence="1 2">
    <name type="scientific">Erwinia phage pEa_SNUABM_1</name>
    <dbReference type="NCBI Taxonomy" id="2869543"/>
    <lineage>
        <taxon>Viruses</taxon>
        <taxon>Duplodnaviria</taxon>
        <taxon>Heunggongvirae</taxon>
        <taxon>Uroviricota</taxon>
        <taxon>Caudoviricetes</taxon>
        <taxon>Alexandravirus</taxon>
        <taxon>Alexandravirus SNUABM1</taxon>
    </lineage>
</organism>
<proteinExistence type="predicted"/>
<name>A0AAE7XN29_9CAUD</name>
<dbReference type="EMBL" id="MZ443776">
    <property type="protein sequence ID" value="QZE57233.1"/>
    <property type="molecule type" value="Genomic_DNA"/>
</dbReference>